<sequence>MSDASATKDTLHRLNGDVLLIVFELLRPNRRLRPLSLACKWIREACCPVLFRHCIIPSSVVDRLEGPAFIPCSLWPYVCTILFFGTFERPDVQWLTADLRSYDRYDAQGTVRHLDGKKRIGDFLRTAFNSMTALHSIDISVPLREGEYLEPPGPPGVPPYILAALLSTPSLRDLEIRGPLCHPDDCLQRGLFSDLANLSNFRYYVDFDRPAVHIPLAEREEISFIVDRAHHFLEELHLSSESAPIARMAMYRWPVMQDFLLRGERVISTPPLVCVLSKMPCLRSITLLLAEPTNGDAPPVWPPALNLQCEWRDLEDLTVTHPNPEDELYSHLPQTLNCLALRCWPRYYKHSKFPEVFAEAGLQWSSHLLSSSQMLRILRKISAPRLVFLEVEFKADWSDAQLFRHIGASFSSLVFLRIHRYRAEGEEEIPLIEIGRALCPLQKLQVLMLHLDFVDLPRVDVYEREHWGDLELTPEREQQLRDSDATLAHAANVLASLLGPSLECIYFLRPVQDYPRQWEPFLIVRSMDGDGNCVTTAEHHSVALLGDADLPYASL</sequence>
<evidence type="ECO:0000313" key="2">
    <source>
        <dbReference type="Proteomes" id="UP000193067"/>
    </source>
</evidence>
<name>A0A1Y2IBH9_TRAC3</name>
<accession>A0A1Y2IBH9</accession>
<proteinExistence type="predicted"/>
<organism evidence="1 2">
    <name type="scientific">Trametes coccinea (strain BRFM310)</name>
    <name type="common">Pycnoporus coccineus</name>
    <dbReference type="NCBI Taxonomy" id="1353009"/>
    <lineage>
        <taxon>Eukaryota</taxon>
        <taxon>Fungi</taxon>
        <taxon>Dikarya</taxon>
        <taxon>Basidiomycota</taxon>
        <taxon>Agaricomycotina</taxon>
        <taxon>Agaricomycetes</taxon>
        <taxon>Polyporales</taxon>
        <taxon>Polyporaceae</taxon>
        <taxon>Trametes</taxon>
    </lineage>
</organism>
<dbReference type="EMBL" id="KZ084137">
    <property type="protein sequence ID" value="OSC98485.1"/>
    <property type="molecule type" value="Genomic_DNA"/>
</dbReference>
<reference evidence="1 2" key="1">
    <citation type="journal article" date="2015" name="Biotechnol. Biofuels">
        <title>Enhanced degradation of softwood versus hardwood by the white-rot fungus Pycnoporus coccineus.</title>
        <authorList>
            <person name="Couturier M."/>
            <person name="Navarro D."/>
            <person name="Chevret D."/>
            <person name="Henrissat B."/>
            <person name="Piumi F."/>
            <person name="Ruiz-Duenas F.J."/>
            <person name="Martinez A.T."/>
            <person name="Grigoriev I.V."/>
            <person name="Riley R."/>
            <person name="Lipzen A."/>
            <person name="Berrin J.G."/>
            <person name="Master E.R."/>
            <person name="Rosso M.N."/>
        </authorList>
    </citation>
    <scope>NUCLEOTIDE SEQUENCE [LARGE SCALE GENOMIC DNA]</scope>
    <source>
        <strain evidence="1 2">BRFM310</strain>
    </source>
</reference>
<keyword evidence="2" id="KW-1185">Reference proteome</keyword>
<dbReference type="AlphaFoldDB" id="A0A1Y2IBH9"/>
<dbReference type="Proteomes" id="UP000193067">
    <property type="component" value="Unassembled WGS sequence"/>
</dbReference>
<evidence type="ECO:0008006" key="3">
    <source>
        <dbReference type="Google" id="ProtNLM"/>
    </source>
</evidence>
<protein>
    <recommendedName>
        <fullName evidence="3">F-box domain-containing protein</fullName>
    </recommendedName>
</protein>
<dbReference type="OrthoDB" id="2757331at2759"/>
<evidence type="ECO:0000313" key="1">
    <source>
        <dbReference type="EMBL" id="OSC98485.1"/>
    </source>
</evidence>
<gene>
    <name evidence="1" type="ORF">PYCCODRAFT_1375047</name>
</gene>